<evidence type="ECO:0000313" key="2">
    <source>
        <dbReference type="EMBL" id="MDF2095650.1"/>
    </source>
</evidence>
<accession>A0ABT5YLK3</accession>
<proteinExistence type="predicted"/>
<protein>
    <submittedName>
        <fullName evidence="2">ABC transporter substrate-binding protein</fullName>
    </submittedName>
</protein>
<dbReference type="Gene3D" id="3.40.190.10">
    <property type="entry name" value="Periplasmic binding protein-like II"/>
    <property type="match status" value="2"/>
</dbReference>
<comment type="caution">
    <text evidence="2">The sequence shown here is derived from an EMBL/GenBank/DDBJ whole genome shotgun (WGS) entry which is preliminary data.</text>
</comment>
<gene>
    <name evidence="2" type="ORF">P2G67_06640</name>
</gene>
<reference evidence="2 3" key="1">
    <citation type="submission" date="2023-03" db="EMBL/GenBank/DDBJ databases">
        <title>Fodinicurvata sp. CAU 1616 isolated from sea sendiment.</title>
        <authorList>
            <person name="Kim W."/>
        </authorList>
    </citation>
    <scope>NUCLEOTIDE SEQUENCE [LARGE SCALE GENOMIC DNA]</scope>
    <source>
        <strain evidence="2 3">CAU 1616</strain>
    </source>
</reference>
<dbReference type="EMBL" id="JARHUD010000003">
    <property type="protein sequence ID" value="MDF2095650.1"/>
    <property type="molecule type" value="Genomic_DNA"/>
</dbReference>
<evidence type="ECO:0000313" key="3">
    <source>
        <dbReference type="Proteomes" id="UP001215503"/>
    </source>
</evidence>
<dbReference type="SUPFAM" id="SSF53850">
    <property type="entry name" value="Periplasmic binding protein-like II"/>
    <property type="match status" value="1"/>
</dbReference>
<dbReference type="Proteomes" id="UP001215503">
    <property type="component" value="Unassembled WGS sequence"/>
</dbReference>
<organism evidence="2 3">
    <name type="scientific">Aquibaculum arenosum</name>
    <dbReference type="NCBI Taxonomy" id="3032591"/>
    <lineage>
        <taxon>Bacteria</taxon>
        <taxon>Pseudomonadati</taxon>
        <taxon>Pseudomonadota</taxon>
        <taxon>Alphaproteobacteria</taxon>
        <taxon>Rhodospirillales</taxon>
        <taxon>Rhodovibrionaceae</taxon>
        <taxon>Aquibaculum</taxon>
    </lineage>
</organism>
<dbReference type="Pfam" id="PF13416">
    <property type="entry name" value="SBP_bac_8"/>
    <property type="match status" value="1"/>
</dbReference>
<dbReference type="CDD" id="cd13589">
    <property type="entry name" value="PBP2_polyamine_RpCGA009"/>
    <property type="match status" value="1"/>
</dbReference>
<name>A0ABT5YLK3_9PROT</name>
<dbReference type="InterPro" id="IPR006059">
    <property type="entry name" value="SBP"/>
</dbReference>
<dbReference type="PANTHER" id="PTHR30222:SF2">
    <property type="entry name" value="ABC TRANSPORTER SUBSTRATE-BINDING PROTEIN"/>
    <property type="match status" value="1"/>
</dbReference>
<keyword evidence="1" id="KW-0732">Signal</keyword>
<keyword evidence="3" id="KW-1185">Reference proteome</keyword>
<sequence length="332" mass="36791">MAVPGNAEARDFTVTSWGGNYQDAQREIYFEPYKEETGNPLLEDVWNGGVGAIRAKVEGGASDWDVVQVETEELVIGCEEGLYELLDWDELGLSGKLIPGAEHECGAGTIVWSTALAYDGDRLDEGPEGWEDFWDLEAFPGKRGLRRGPQYALEFALQADGVPVDEVYDVLATDEGVDRAFAKLDEIKDEIVWWEAGAQPLQLLAAGEVIMTTAYNGRVTGANKTDGRNFKVVFPGSLYSIDYWVILTGSPHFEQAHEFIKFASEPERQALLPNYVAYGVTHVDAAESISEEDLPDLPTAPDNLAVTAQLDTEFWVDNIERLTERFNSWIAQ</sequence>
<dbReference type="PANTHER" id="PTHR30222">
    <property type="entry name" value="SPERMIDINE/PUTRESCINE-BINDING PERIPLASMIC PROTEIN"/>
    <property type="match status" value="1"/>
</dbReference>
<evidence type="ECO:0000256" key="1">
    <source>
        <dbReference type="ARBA" id="ARBA00022729"/>
    </source>
</evidence>